<dbReference type="InterPro" id="IPR050204">
    <property type="entry name" value="AraC_XylS_family_regulators"/>
</dbReference>
<evidence type="ECO:0000313" key="6">
    <source>
        <dbReference type="Proteomes" id="UP000032233"/>
    </source>
</evidence>
<dbReference type="SUPFAM" id="SSF46689">
    <property type="entry name" value="Homeodomain-like"/>
    <property type="match status" value="2"/>
</dbReference>
<dbReference type="PROSITE" id="PS00041">
    <property type="entry name" value="HTH_ARAC_FAMILY_1"/>
    <property type="match status" value="1"/>
</dbReference>
<organism evidence="5 6">
    <name type="scientific">Dethiosulfatarculus sandiegensis</name>
    <dbReference type="NCBI Taxonomy" id="1429043"/>
    <lineage>
        <taxon>Bacteria</taxon>
        <taxon>Pseudomonadati</taxon>
        <taxon>Thermodesulfobacteriota</taxon>
        <taxon>Desulfarculia</taxon>
        <taxon>Desulfarculales</taxon>
        <taxon>Desulfarculaceae</taxon>
        <taxon>Dethiosulfatarculus</taxon>
    </lineage>
</organism>
<dbReference type="Gene3D" id="1.10.10.60">
    <property type="entry name" value="Homeodomain-like"/>
    <property type="match status" value="2"/>
</dbReference>
<keyword evidence="6" id="KW-1185">Reference proteome</keyword>
<dbReference type="GO" id="GO:0043565">
    <property type="term" value="F:sequence-specific DNA binding"/>
    <property type="evidence" value="ECO:0007669"/>
    <property type="project" value="InterPro"/>
</dbReference>
<dbReference type="PRINTS" id="PR00032">
    <property type="entry name" value="HTHARAC"/>
</dbReference>
<reference evidence="5 6" key="1">
    <citation type="submission" date="2013-11" db="EMBL/GenBank/DDBJ databases">
        <title>Metagenomic analysis of a methanogenic consortium involved in long chain n-alkane degradation.</title>
        <authorList>
            <person name="Davidova I.A."/>
            <person name="Callaghan A.V."/>
            <person name="Wawrik B."/>
            <person name="Pruitt S."/>
            <person name="Marks C."/>
            <person name="Duncan K.E."/>
            <person name="Suflita J.M."/>
        </authorList>
    </citation>
    <scope>NUCLEOTIDE SEQUENCE [LARGE SCALE GENOMIC DNA]</scope>
    <source>
        <strain evidence="5 6">SPR</strain>
    </source>
</reference>
<evidence type="ECO:0000256" key="2">
    <source>
        <dbReference type="ARBA" id="ARBA00023125"/>
    </source>
</evidence>
<dbReference type="PATRIC" id="fig|1429043.3.peg.1582"/>
<comment type="caution">
    <text evidence="5">The sequence shown here is derived from an EMBL/GenBank/DDBJ whole genome shotgun (WGS) entry which is preliminary data.</text>
</comment>
<evidence type="ECO:0000256" key="3">
    <source>
        <dbReference type="ARBA" id="ARBA00023163"/>
    </source>
</evidence>
<evidence type="ECO:0000256" key="1">
    <source>
        <dbReference type="ARBA" id="ARBA00023015"/>
    </source>
</evidence>
<dbReference type="STRING" id="1429043.X474_07430"/>
<dbReference type="EMBL" id="AZAC01000009">
    <property type="protein sequence ID" value="KIX14713.1"/>
    <property type="molecule type" value="Genomic_DNA"/>
</dbReference>
<dbReference type="PANTHER" id="PTHR46796">
    <property type="entry name" value="HTH-TYPE TRANSCRIPTIONAL ACTIVATOR RHAS-RELATED"/>
    <property type="match status" value="1"/>
</dbReference>
<dbReference type="AlphaFoldDB" id="A0A0D2HWG2"/>
<dbReference type="InterPro" id="IPR009057">
    <property type="entry name" value="Homeodomain-like_sf"/>
</dbReference>
<dbReference type="InParanoid" id="A0A0D2HWG2"/>
<evidence type="ECO:0000313" key="5">
    <source>
        <dbReference type="EMBL" id="KIX14713.1"/>
    </source>
</evidence>
<dbReference type="InterPro" id="IPR018062">
    <property type="entry name" value="HTH_AraC-typ_CS"/>
</dbReference>
<dbReference type="InterPro" id="IPR020449">
    <property type="entry name" value="Tscrpt_reg_AraC-type_HTH"/>
</dbReference>
<dbReference type="InterPro" id="IPR018060">
    <property type="entry name" value="HTH_AraC"/>
</dbReference>
<keyword evidence="2" id="KW-0238">DNA-binding</keyword>
<accession>A0A0D2HWG2</accession>
<sequence length="178" mass="20373">MYVDPEWFCLAFELDARTLPPQTAQLTEKSIKLKNHFFGSFALPQDSLAVESEAVFFIGKLLFDEFDLAGPRPVALQKDNAVSALKDYIDKHFLEQIQLDHLADIIKQSKFSLLRKFSKAYKFTPHAYILNKRINKAKQLLSDGAPIAETAAQCGFYDQSHFVKTFRLYVGMTPIEYK</sequence>
<dbReference type="SMART" id="SM00342">
    <property type="entry name" value="HTH_ARAC"/>
    <property type="match status" value="1"/>
</dbReference>
<feature type="domain" description="HTH araC/xylS-type" evidence="4">
    <location>
        <begin position="83"/>
        <end position="178"/>
    </location>
</feature>
<keyword evidence="3" id="KW-0804">Transcription</keyword>
<dbReference type="PROSITE" id="PS01124">
    <property type="entry name" value="HTH_ARAC_FAMILY_2"/>
    <property type="match status" value="1"/>
</dbReference>
<protein>
    <recommendedName>
        <fullName evidence="4">HTH araC/xylS-type domain-containing protein</fullName>
    </recommendedName>
</protein>
<keyword evidence="1" id="KW-0805">Transcription regulation</keyword>
<dbReference type="Proteomes" id="UP000032233">
    <property type="component" value="Unassembled WGS sequence"/>
</dbReference>
<dbReference type="GO" id="GO:0003700">
    <property type="term" value="F:DNA-binding transcription factor activity"/>
    <property type="evidence" value="ECO:0007669"/>
    <property type="project" value="InterPro"/>
</dbReference>
<name>A0A0D2HWG2_9BACT</name>
<proteinExistence type="predicted"/>
<evidence type="ECO:0000259" key="4">
    <source>
        <dbReference type="PROSITE" id="PS01124"/>
    </source>
</evidence>
<dbReference type="Pfam" id="PF12833">
    <property type="entry name" value="HTH_18"/>
    <property type="match status" value="1"/>
</dbReference>
<gene>
    <name evidence="5" type="ORF">X474_07430</name>
</gene>